<dbReference type="Proteomes" id="UP001516023">
    <property type="component" value="Unassembled WGS sequence"/>
</dbReference>
<name>A0ABD3QM27_9STRA</name>
<dbReference type="Pfam" id="PF01406">
    <property type="entry name" value="tRNA-synt_1e"/>
    <property type="match status" value="2"/>
</dbReference>
<dbReference type="EMBL" id="JABMIG020000027">
    <property type="protein sequence ID" value="KAL3801415.1"/>
    <property type="molecule type" value="Genomic_DNA"/>
</dbReference>
<dbReference type="SUPFAM" id="SSF52374">
    <property type="entry name" value="Nucleotidylyl transferase"/>
    <property type="match status" value="1"/>
</dbReference>
<reference evidence="6 7" key="1">
    <citation type="journal article" date="2020" name="G3 (Bethesda)">
        <title>Improved Reference Genome for Cyclotella cryptica CCMP332, a Model for Cell Wall Morphogenesis, Salinity Adaptation, and Lipid Production in Diatoms (Bacillariophyta).</title>
        <authorList>
            <person name="Roberts W.R."/>
            <person name="Downey K.M."/>
            <person name="Ruck E.C."/>
            <person name="Traller J.C."/>
            <person name="Alverson A.J."/>
        </authorList>
    </citation>
    <scope>NUCLEOTIDE SEQUENCE [LARGE SCALE GENOMIC DNA]</scope>
    <source>
        <strain evidence="6 7">CCMP332</strain>
    </source>
</reference>
<evidence type="ECO:0000256" key="3">
    <source>
        <dbReference type="ARBA" id="ARBA00022840"/>
    </source>
</evidence>
<dbReference type="AlphaFoldDB" id="A0ABD3QM27"/>
<keyword evidence="3" id="KW-0067">ATP-binding</keyword>
<feature type="region of interest" description="Disordered" evidence="4">
    <location>
        <begin position="926"/>
        <end position="950"/>
    </location>
</feature>
<accession>A0ABD3QM27</accession>
<keyword evidence="2" id="KW-0547">Nucleotide-binding</keyword>
<evidence type="ECO:0000259" key="5">
    <source>
        <dbReference type="Pfam" id="PF01406"/>
    </source>
</evidence>
<evidence type="ECO:0000313" key="6">
    <source>
        <dbReference type="EMBL" id="KAL3801415.1"/>
    </source>
</evidence>
<comment type="caution">
    <text evidence="6">The sequence shown here is derived from an EMBL/GenBank/DDBJ whole genome shotgun (WGS) entry which is preliminary data.</text>
</comment>
<dbReference type="PANTHER" id="PTHR10890">
    <property type="entry name" value="CYSTEINYL-TRNA SYNTHETASE"/>
    <property type="match status" value="1"/>
</dbReference>
<gene>
    <name evidence="6" type="ORF">HJC23_007025</name>
</gene>
<sequence>PSCEDAVGHAVSSPFSPAPVAPRLHRSGDNNHNKMTICDSLSANHRLLLHRTGDALTPRGAEWYACGPTVDGPTPRLTFCDRCRSHGATPCRFAQRPLFVVNITDVEDKFIPRMRRGDGDPLALARRCERKFWRGVRSQFWNPRGARTGFHTGMPSSFGVDYLLHTPHTTVDRPPTDAINDESSSSILLLAPSSQTEATYNILTTTTTTTTTRTRTRTRTSFPRVSAIMAGTRGGIHSTIDARCFSSTTKHNNNNSHSSNGGGNGLTVYDSLSSSHRLLPHQLTITNDDDDNTTKGVAWYACGPTVYDSAHLGHARTYVTLDILRRISLHHSYHDARPMLVMNITDVDDKIIARSQRQQQLVHDDSDDGGDVKMMDPLVLARRYETEFWKDMDRLNVLRPDVVCRVSEHVEGTIVPYIERIVEGGMAYVVPEGRDSDGDENREGSVYFDVRAFESKARGWTRYGKLAPEGVASESSLEFFSWDSSSRDGRQSINNGAVVEEEEDASLKKKKRDPRDFCLWKYRPQSKNNNDDNNNTLNEPASVSYPSPWGIGRPGWHVECSAMIQRLSQDFQSTHQFYVHAGGVDLKFPHHANEIAQAEAFGIAQRCGDGGSGGLVGESDGGGNSSADRKEWIPHWIHTGHLYVRGRKMSKSLKNFITIREMLDNHNDNDNNPNEWSSPADDFRLWCLGLSGSYRGPATYSPTRMEEARVIREKWIRFLMEGQQCLDRWHQVRRDDGNEEEDGDCTNHPKIWKDNDLELFRTVTQSNGNCRRALMGHTSQDGGKGSFDLDGASFVREITYIATMGMKYLEETRNNNVLTAAEPLMFALTSLRELLALVGFTEKTFEAGLSSVSSGQQFGDESNQQSWRDRALVDAVVAFRAAVRTSAIDGIRNKDGMSAVKDVLRLCDELRDDIMPSLGVEVLDGKAGAAEGETGAWRNSSPRERSADKR</sequence>
<evidence type="ECO:0000313" key="7">
    <source>
        <dbReference type="Proteomes" id="UP001516023"/>
    </source>
</evidence>
<keyword evidence="1" id="KW-0436">Ligase</keyword>
<dbReference type="GO" id="GO:0005524">
    <property type="term" value="F:ATP binding"/>
    <property type="evidence" value="ECO:0007669"/>
    <property type="project" value="UniProtKB-KW"/>
</dbReference>
<dbReference type="InterPro" id="IPR032678">
    <property type="entry name" value="tRNA-synt_1_cat_dom"/>
</dbReference>
<dbReference type="Gene3D" id="3.40.50.620">
    <property type="entry name" value="HUPs"/>
    <property type="match status" value="1"/>
</dbReference>
<feature type="compositionally biased region" description="Basic and acidic residues" evidence="4">
    <location>
        <begin position="941"/>
        <end position="950"/>
    </location>
</feature>
<evidence type="ECO:0000256" key="1">
    <source>
        <dbReference type="ARBA" id="ARBA00022598"/>
    </source>
</evidence>
<dbReference type="InterPro" id="IPR024909">
    <property type="entry name" value="Cys-tRNA/MSH_ligase"/>
</dbReference>
<dbReference type="PANTHER" id="PTHR10890:SF3">
    <property type="entry name" value="CYSTEINE--TRNA LIGASE, CYTOPLASMIC"/>
    <property type="match status" value="1"/>
</dbReference>
<feature type="region of interest" description="Disordered" evidence="4">
    <location>
        <begin position="484"/>
        <end position="544"/>
    </location>
</feature>
<evidence type="ECO:0000256" key="2">
    <source>
        <dbReference type="ARBA" id="ARBA00022741"/>
    </source>
</evidence>
<dbReference type="GO" id="GO:0016874">
    <property type="term" value="F:ligase activity"/>
    <property type="evidence" value="ECO:0007669"/>
    <property type="project" value="UniProtKB-KW"/>
</dbReference>
<protein>
    <recommendedName>
        <fullName evidence="5">tRNA synthetases class I catalytic domain-containing protein</fullName>
    </recommendedName>
</protein>
<evidence type="ECO:0000256" key="4">
    <source>
        <dbReference type="SAM" id="MobiDB-lite"/>
    </source>
</evidence>
<feature type="compositionally biased region" description="Low complexity" evidence="4">
    <location>
        <begin position="926"/>
        <end position="936"/>
    </location>
</feature>
<dbReference type="InterPro" id="IPR014729">
    <property type="entry name" value="Rossmann-like_a/b/a_fold"/>
</dbReference>
<feature type="region of interest" description="Disordered" evidence="4">
    <location>
        <begin position="1"/>
        <end position="29"/>
    </location>
</feature>
<feature type="non-terminal residue" evidence="6">
    <location>
        <position position="1"/>
    </location>
</feature>
<keyword evidence="7" id="KW-1185">Reference proteome</keyword>
<organism evidence="6 7">
    <name type="scientific">Cyclotella cryptica</name>
    <dbReference type="NCBI Taxonomy" id="29204"/>
    <lineage>
        <taxon>Eukaryota</taxon>
        <taxon>Sar</taxon>
        <taxon>Stramenopiles</taxon>
        <taxon>Ochrophyta</taxon>
        <taxon>Bacillariophyta</taxon>
        <taxon>Coscinodiscophyceae</taxon>
        <taxon>Thalassiosirophycidae</taxon>
        <taxon>Stephanodiscales</taxon>
        <taxon>Stephanodiscaceae</taxon>
        <taxon>Cyclotella</taxon>
    </lineage>
</organism>
<feature type="domain" description="tRNA synthetases class I catalytic" evidence="5">
    <location>
        <begin position="628"/>
        <end position="668"/>
    </location>
</feature>
<proteinExistence type="predicted"/>
<dbReference type="PRINTS" id="PR00983">
    <property type="entry name" value="TRNASYNTHCYS"/>
</dbReference>
<feature type="domain" description="tRNA synthetases class I catalytic" evidence="5">
    <location>
        <begin position="294"/>
        <end position="601"/>
    </location>
</feature>